<evidence type="ECO:0000313" key="1">
    <source>
        <dbReference type="EMBL" id="KAK8882245.1"/>
    </source>
</evidence>
<accession>A0ABR2JWL9</accession>
<gene>
    <name evidence="1" type="ORF">M9Y10_044887</name>
</gene>
<reference evidence="1 2" key="1">
    <citation type="submission" date="2024-04" db="EMBL/GenBank/DDBJ databases">
        <title>Tritrichomonas musculus Genome.</title>
        <authorList>
            <person name="Alves-Ferreira E."/>
            <person name="Grigg M."/>
            <person name="Lorenzi H."/>
            <person name="Galac M."/>
        </authorList>
    </citation>
    <scope>NUCLEOTIDE SEQUENCE [LARGE SCALE GENOMIC DNA]</scope>
    <source>
        <strain evidence="1 2">EAF2021</strain>
    </source>
</reference>
<evidence type="ECO:0000313" key="2">
    <source>
        <dbReference type="Proteomes" id="UP001470230"/>
    </source>
</evidence>
<proteinExistence type="predicted"/>
<dbReference type="Proteomes" id="UP001470230">
    <property type="component" value="Unassembled WGS sequence"/>
</dbReference>
<keyword evidence="2" id="KW-1185">Reference proteome</keyword>
<dbReference type="EMBL" id="JAPFFF010000009">
    <property type="protein sequence ID" value="KAK8882245.1"/>
    <property type="molecule type" value="Genomic_DNA"/>
</dbReference>
<protein>
    <recommendedName>
        <fullName evidence="3">HTH CENPB-type domain-containing protein</fullName>
    </recommendedName>
</protein>
<organism evidence="1 2">
    <name type="scientific">Tritrichomonas musculus</name>
    <dbReference type="NCBI Taxonomy" id="1915356"/>
    <lineage>
        <taxon>Eukaryota</taxon>
        <taxon>Metamonada</taxon>
        <taxon>Parabasalia</taxon>
        <taxon>Tritrichomonadida</taxon>
        <taxon>Tritrichomonadidae</taxon>
        <taxon>Tritrichomonas</taxon>
    </lineage>
</organism>
<comment type="caution">
    <text evidence="1">The sequence shown here is derived from an EMBL/GenBank/DDBJ whole genome shotgun (WGS) entry which is preliminary data.</text>
</comment>
<sequence length="197" mass="22724">MNYGIKNCIASKSWVYEFMIRHGFVFRKVLFERRGKINEKQVDRYLTEITDAVILYGQDKWLNMDEIFICTWNPPNRVIGDKGKETIKVNIKNMNAKEGTTFIGTESMNPKIKIPLSLIAKGKTSKYESFAPILDVYKAPTRVSVKKEAQKLQIKLIFIPACGTGIYQPLDGRLFGIIKKRLSSINEIDLERNNKER</sequence>
<evidence type="ECO:0008006" key="3">
    <source>
        <dbReference type="Google" id="ProtNLM"/>
    </source>
</evidence>
<name>A0ABR2JWL9_9EUKA</name>